<proteinExistence type="predicted"/>
<feature type="region of interest" description="Disordered" evidence="1">
    <location>
        <begin position="231"/>
        <end position="275"/>
    </location>
</feature>
<dbReference type="GO" id="GO:0016787">
    <property type="term" value="F:hydrolase activity"/>
    <property type="evidence" value="ECO:0007669"/>
    <property type="project" value="UniProtKB-KW"/>
</dbReference>
<dbReference type="EMBL" id="FMYH01000006">
    <property type="protein sequence ID" value="SDD25964.1"/>
    <property type="molecule type" value="Genomic_DNA"/>
</dbReference>
<dbReference type="OrthoDB" id="9777385at2"/>
<dbReference type="InterPro" id="IPR011650">
    <property type="entry name" value="Peptidase_M20_dimer"/>
</dbReference>
<feature type="domain" description="Peptidase M20 dimerisation" evidence="2">
    <location>
        <begin position="463"/>
        <end position="558"/>
    </location>
</feature>
<dbReference type="RefSeq" id="WP_093184677.1">
    <property type="nucleotide sequence ID" value="NZ_FMYH01000006.1"/>
</dbReference>
<name>A0A1G6TAU1_9MICO</name>
<dbReference type="Gene3D" id="3.30.70.360">
    <property type="match status" value="1"/>
</dbReference>
<keyword evidence="3" id="KW-0378">Hydrolase</keyword>
<dbReference type="InterPro" id="IPR027417">
    <property type="entry name" value="P-loop_NTPase"/>
</dbReference>
<reference evidence="3 4" key="1">
    <citation type="submission" date="2016-09" db="EMBL/GenBank/DDBJ databases">
        <authorList>
            <person name="Capua I."/>
            <person name="De Benedictis P."/>
            <person name="Joannis T."/>
            <person name="Lombin L.H."/>
            <person name="Cattoli G."/>
        </authorList>
    </citation>
    <scope>NUCLEOTIDE SEQUENCE [LARGE SCALE GENOMIC DNA]</scope>
    <source>
        <strain evidence="3 4">ISLP-3</strain>
    </source>
</reference>
<sequence>MRFHDVGPEVRAAMVAQVLQDVSTKRSVWTTWNLGAAALRASRPLRMANPEERLHLLNDLTRQAAAACVHLDDTRDPERRRVGESLFTSTELLAAEKSLIDATTTPVYLPHTIEDLRSPSVRIRVALDALAPDQRLAAEAVLTSPHLLDALVGPAGSGKTTTLAAVTAAWRTTGGPVLGLAPSATAAHTLQESLGVPCQTTAKWLYESVGPGAHTRDGTYTRAISGCAPFSSHGRHEGSTASMPDAAHRGNRTPVSLHPRPEYSENSDLRSDVPMPDNELVLDPTLADLYKDLHSHPELGFQEHRTADLVARRLEELGFDVTTGVGRTGVVGVLKNGPGPTALLRADMDALPVKEDTGLEYASTVTATDDHGKVVPVAHACGHDLHTTCLLGAAGILATNTSTWSGTLLLVFQPAEELGAGAQAMVDDGLFDRFPKPDVVLGQHVSPLPAGTIAGHAGPSYAGSDSLRVRLVGKGAHGSMPEASVDPVVMAAATVLRLQTIVSREVPSTATTVLTIGSIHAGDAANVIPGEAELQLNIRSYDEGIRRRILDGVDRIVRGEATTAGATEPPTITQIERFPVVINDAVALKATLDAFAAWLGADKILDPGAGAGSEDVGGLATSAGAPLSYWLLGGTDPSPFTTGDMSDPALLTVPSNHSPHYASVIEPTLTIGVTALVTAARTWLPAG</sequence>
<gene>
    <name evidence="3" type="ORF">SAMN05216410_3065</name>
</gene>
<evidence type="ECO:0000313" key="3">
    <source>
        <dbReference type="EMBL" id="SDD25964.1"/>
    </source>
</evidence>
<evidence type="ECO:0000259" key="2">
    <source>
        <dbReference type="Pfam" id="PF07687"/>
    </source>
</evidence>
<dbReference type="SUPFAM" id="SSF55031">
    <property type="entry name" value="Bacterial exopeptidase dimerisation domain"/>
    <property type="match status" value="1"/>
</dbReference>
<dbReference type="NCBIfam" id="TIGR01891">
    <property type="entry name" value="amidohydrolases"/>
    <property type="match status" value="1"/>
</dbReference>
<protein>
    <submittedName>
        <fullName evidence="3">Amidohydrolase</fullName>
    </submittedName>
</protein>
<dbReference type="SUPFAM" id="SSF53187">
    <property type="entry name" value="Zn-dependent exopeptidases"/>
    <property type="match status" value="1"/>
</dbReference>
<dbReference type="InterPro" id="IPR036264">
    <property type="entry name" value="Bact_exopeptidase_dim_dom"/>
</dbReference>
<dbReference type="SUPFAM" id="SSF52540">
    <property type="entry name" value="P-loop containing nucleoside triphosphate hydrolases"/>
    <property type="match status" value="1"/>
</dbReference>
<organism evidence="3 4">
    <name type="scientific">Sanguibacter gelidistatuariae</name>
    <dbReference type="NCBI Taxonomy" id="1814289"/>
    <lineage>
        <taxon>Bacteria</taxon>
        <taxon>Bacillati</taxon>
        <taxon>Actinomycetota</taxon>
        <taxon>Actinomycetes</taxon>
        <taxon>Micrococcales</taxon>
        <taxon>Sanguibacteraceae</taxon>
        <taxon>Sanguibacter</taxon>
    </lineage>
</organism>
<dbReference type="AlphaFoldDB" id="A0A1G6TAU1"/>
<dbReference type="STRING" id="1814289.SAMN05216410_3065"/>
<evidence type="ECO:0000256" key="1">
    <source>
        <dbReference type="SAM" id="MobiDB-lite"/>
    </source>
</evidence>
<dbReference type="Gene3D" id="3.40.630.10">
    <property type="entry name" value="Zn peptidases"/>
    <property type="match status" value="1"/>
</dbReference>
<dbReference type="Proteomes" id="UP000199039">
    <property type="component" value="Unassembled WGS sequence"/>
</dbReference>
<evidence type="ECO:0000313" key="4">
    <source>
        <dbReference type="Proteomes" id="UP000199039"/>
    </source>
</evidence>
<feature type="compositionally biased region" description="Basic and acidic residues" evidence="1">
    <location>
        <begin position="259"/>
        <end position="271"/>
    </location>
</feature>
<accession>A0A1G6TAU1</accession>
<keyword evidence="4" id="KW-1185">Reference proteome</keyword>
<dbReference type="Pfam" id="PF13604">
    <property type="entry name" value="AAA_30"/>
    <property type="match status" value="1"/>
</dbReference>
<dbReference type="InterPro" id="IPR002933">
    <property type="entry name" value="Peptidase_M20"/>
</dbReference>
<dbReference type="InterPro" id="IPR017439">
    <property type="entry name" value="Amidohydrolase"/>
</dbReference>
<dbReference type="Pfam" id="PF07687">
    <property type="entry name" value="M20_dimer"/>
    <property type="match status" value="1"/>
</dbReference>
<dbReference type="Gene3D" id="3.40.50.300">
    <property type="entry name" value="P-loop containing nucleotide triphosphate hydrolases"/>
    <property type="match status" value="1"/>
</dbReference>
<dbReference type="Pfam" id="PF01546">
    <property type="entry name" value="Peptidase_M20"/>
    <property type="match status" value="1"/>
</dbReference>
<dbReference type="PANTHER" id="PTHR11014">
    <property type="entry name" value="PEPTIDASE M20 FAMILY MEMBER"/>
    <property type="match status" value="1"/>
</dbReference>
<dbReference type="PANTHER" id="PTHR11014:SF63">
    <property type="entry name" value="METALLOPEPTIDASE, PUTATIVE (AFU_ORTHOLOGUE AFUA_6G09600)-RELATED"/>
    <property type="match status" value="1"/>
</dbReference>